<comment type="caution">
    <text evidence="1">The sequence shown here is derived from an EMBL/GenBank/DDBJ whole genome shotgun (WGS) entry which is preliminary data.</text>
</comment>
<accession>A0AAV5SI62</accession>
<sequence>ISIRHRLSKFRIDNRIPFFWGEGLLPRLGSCKKYVYSNTQESATICNISSSQRCTRDINAVHGLDRFSFQSVDGDQISAFAWFCP</sequence>
<evidence type="ECO:0000313" key="2">
    <source>
        <dbReference type="Proteomes" id="UP001432027"/>
    </source>
</evidence>
<gene>
    <name evidence="1" type="ORF">PENTCL1PPCAC_4755</name>
</gene>
<dbReference type="EMBL" id="BTSX01000002">
    <property type="protein sequence ID" value="GMS82580.1"/>
    <property type="molecule type" value="Genomic_DNA"/>
</dbReference>
<keyword evidence="2" id="KW-1185">Reference proteome</keyword>
<evidence type="ECO:0000313" key="1">
    <source>
        <dbReference type="EMBL" id="GMS82580.1"/>
    </source>
</evidence>
<proteinExistence type="predicted"/>
<feature type="non-terminal residue" evidence="1">
    <location>
        <position position="1"/>
    </location>
</feature>
<feature type="non-terminal residue" evidence="1">
    <location>
        <position position="85"/>
    </location>
</feature>
<dbReference type="AlphaFoldDB" id="A0AAV5SI62"/>
<protein>
    <submittedName>
        <fullName evidence="1">Uncharacterized protein</fullName>
    </submittedName>
</protein>
<name>A0AAV5SI62_9BILA</name>
<dbReference type="Proteomes" id="UP001432027">
    <property type="component" value="Unassembled WGS sequence"/>
</dbReference>
<organism evidence="1 2">
    <name type="scientific">Pristionchus entomophagus</name>
    <dbReference type="NCBI Taxonomy" id="358040"/>
    <lineage>
        <taxon>Eukaryota</taxon>
        <taxon>Metazoa</taxon>
        <taxon>Ecdysozoa</taxon>
        <taxon>Nematoda</taxon>
        <taxon>Chromadorea</taxon>
        <taxon>Rhabditida</taxon>
        <taxon>Rhabditina</taxon>
        <taxon>Diplogasteromorpha</taxon>
        <taxon>Diplogasteroidea</taxon>
        <taxon>Neodiplogasteridae</taxon>
        <taxon>Pristionchus</taxon>
    </lineage>
</organism>
<reference evidence="1" key="1">
    <citation type="submission" date="2023-10" db="EMBL/GenBank/DDBJ databases">
        <title>Genome assembly of Pristionchus species.</title>
        <authorList>
            <person name="Yoshida K."/>
            <person name="Sommer R.J."/>
        </authorList>
    </citation>
    <scope>NUCLEOTIDE SEQUENCE</scope>
    <source>
        <strain evidence="1">RS0144</strain>
    </source>
</reference>